<keyword evidence="7" id="KW-0964">Secreted</keyword>
<evidence type="ECO:0000259" key="15">
    <source>
        <dbReference type="Pfam" id="PF14683"/>
    </source>
</evidence>
<comment type="similarity">
    <text evidence="4">Belongs to the Tic20 family.</text>
</comment>
<dbReference type="Gene3D" id="2.60.120.260">
    <property type="entry name" value="Galactose-binding domain-like"/>
    <property type="match status" value="1"/>
</dbReference>
<dbReference type="InterPro" id="IPR008979">
    <property type="entry name" value="Galactose-bd-like_sf"/>
</dbReference>
<dbReference type="InterPro" id="IPR051850">
    <property type="entry name" value="Polysacch_Lyase_4"/>
</dbReference>
<protein>
    <recommendedName>
        <fullName evidence="6">rhamnogalacturonan endolyase</fullName>
        <ecNumber evidence="6">4.2.2.23</ecNumber>
    </recommendedName>
</protein>
<accession>A0A5N5KIH4</accession>
<keyword evidence="9" id="KW-0732">Signal</keyword>
<dbReference type="GO" id="GO:0009706">
    <property type="term" value="C:chloroplast inner membrane"/>
    <property type="evidence" value="ECO:0007669"/>
    <property type="project" value="UniProtKB-SubCell"/>
</dbReference>
<organism evidence="17 18">
    <name type="scientific">Salix brachista</name>
    <dbReference type="NCBI Taxonomy" id="2182728"/>
    <lineage>
        <taxon>Eukaryota</taxon>
        <taxon>Viridiplantae</taxon>
        <taxon>Streptophyta</taxon>
        <taxon>Embryophyta</taxon>
        <taxon>Tracheophyta</taxon>
        <taxon>Spermatophyta</taxon>
        <taxon>Magnoliopsida</taxon>
        <taxon>eudicotyledons</taxon>
        <taxon>Gunneridae</taxon>
        <taxon>Pentapetalae</taxon>
        <taxon>rosids</taxon>
        <taxon>fabids</taxon>
        <taxon>Malpighiales</taxon>
        <taxon>Salicaceae</taxon>
        <taxon>Saliceae</taxon>
        <taxon>Salix</taxon>
    </lineage>
</organism>
<dbReference type="EMBL" id="VDCV01000013">
    <property type="protein sequence ID" value="KAB5530162.1"/>
    <property type="molecule type" value="Genomic_DNA"/>
</dbReference>
<keyword evidence="10" id="KW-1001">Plastid inner membrane</keyword>
<dbReference type="GO" id="GO:0030246">
    <property type="term" value="F:carbohydrate binding"/>
    <property type="evidence" value="ECO:0007669"/>
    <property type="project" value="InterPro"/>
</dbReference>
<dbReference type="InterPro" id="IPR010325">
    <property type="entry name" value="Rhamnogal_lyase"/>
</dbReference>
<evidence type="ECO:0000256" key="13">
    <source>
        <dbReference type="ARBA" id="ARBA00023239"/>
    </source>
</evidence>
<evidence type="ECO:0000256" key="14">
    <source>
        <dbReference type="SAM" id="Phobius"/>
    </source>
</evidence>
<evidence type="ECO:0000256" key="9">
    <source>
        <dbReference type="ARBA" id="ARBA00022729"/>
    </source>
</evidence>
<dbReference type="Proteomes" id="UP000326939">
    <property type="component" value="Chromosome 13"/>
</dbReference>
<reference evidence="18" key="1">
    <citation type="journal article" date="2019" name="Gigascience">
        <title>De novo genome assembly of the endangered Acer yangbiense, a plant species with extremely small populations endemic to Yunnan Province, China.</title>
        <authorList>
            <person name="Yang J."/>
            <person name="Wariss H.M."/>
            <person name="Tao L."/>
            <person name="Zhang R."/>
            <person name="Yun Q."/>
            <person name="Hollingsworth P."/>
            <person name="Dao Z."/>
            <person name="Luo G."/>
            <person name="Guo H."/>
            <person name="Ma Y."/>
            <person name="Sun W."/>
        </authorList>
    </citation>
    <scope>NUCLEOTIDE SEQUENCE [LARGE SCALE GENOMIC DNA]</scope>
    <source>
        <strain evidence="18">cv. br00</strain>
    </source>
</reference>
<dbReference type="InterPro" id="IPR005691">
    <property type="entry name" value="Tic20"/>
</dbReference>
<dbReference type="AlphaFoldDB" id="A0A5N5KIH4"/>
<dbReference type="Pfam" id="PF14683">
    <property type="entry name" value="CBM-like"/>
    <property type="match status" value="1"/>
</dbReference>
<keyword evidence="8 14" id="KW-0812">Transmembrane</keyword>
<sequence>MNVTMKYSSSAMRSPAIAFIWIACVLQLGFCHSIEHQSEVPVSDSTSSSPGRVKLHTEDDHVVIDNGIVQLTLSKPDGLVRGVRYNGIDNLLENLHRYRGYWDIVWSKPGQGDSTDMLKATKFRVVTEKEEQVELSFTKSWNSSHDHSSEVPLNIDKRYIMRRGSSGFYMYAMLERLEGWPDVNMNQIRIVFKLKNKRFRFMAISDEIQRMMPTPGDRETGLALAYAEAVRLTHASNPQFRGEVDDKYQYAMESKDNKVQGWISRDPAVGFWMITPSQEFRSGGPVKQDLTSHVGPIILSMFTSTHYTGMELDTKYRDGEAWKKVFGPVFVYLNNVPSEKDDTTLWDDAKKQANYIHFPLLHMFDSLKWASYAYIGLAAPGPVGSWQIDSKGYQFWTRADLRGHFSIKNVRVGDYNLYAWVPGVIGDYKHEAKITITPPGSHINLGVLRYDPPRNGPTLWEIGIPDRSAAEFFVPDPYPTLENKLFNNLTKQRYRQYGLWERYTDLYPKDDLIYTVGTSNFSRDWFFAHVPRNAGNNTYNPTTWQIKFELEKVNQTGYYTLQLALASAHLCSLQVRFNDPSAARPHFQTRLIGKGNSIARHGIHGLYIFYSILVLDIHRLRLLAWKEAPVFSFQKQVGENTDDRGRMPAVTPFRAAATAITSQHVSNTSPLLAPSVVAAFAAYRYKELADGCKKIIGANKSLSSSSIIACESNLPALPTLSISRSSRFGSHQPLHACSSKENTLSHLSPASSSIFGDLEGLLDSIPWSPPQRRPRKRPGALHKNELFGFRYPVLAEKPEWWWRTLACVPYLIALQISDTGYFIQPFLERDDFIGDLIYFVPGAITRLPAWFIMIYCYFAYIGIVKNKDFPHFFRFHLMMGMLLETALQILLYTSNFFPLIHYNGRFGIYYWAGVGFSYITILLQCVRFALAGDYAHLSFVSDAAYVHTLFNIGGYHRPF</sequence>
<evidence type="ECO:0000256" key="8">
    <source>
        <dbReference type="ARBA" id="ARBA00022692"/>
    </source>
</evidence>
<gene>
    <name evidence="17" type="ORF">DKX38_020243</name>
</gene>
<dbReference type="Pfam" id="PF14686">
    <property type="entry name" value="fn3_3"/>
    <property type="match status" value="1"/>
</dbReference>
<dbReference type="InterPro" id="IPR029413">
    <property type="entry name" value="RG-lyase_II"/>
</dbReference>
<feature type="transmembrane region" description="Helical" evidence="14">
    <location>
        <begin position="872"/>
        <end position="893"/>
    </location>
</feature>
<dbReference type="CDD" id="cd10317">
    <property type="entry name" value="RGL4_C"/>
    <property type="match status" value="1"/>
</dbReference>
<feature type="transmembrane region" description="Helical" evidence="14">
    <location>
        <begin position="836"/>
        <end position="860"/>
    </location>
</feature>
<dbReference type="CDD" id="cd10320">
    <property type="entry name" value="RGL4_N"/>
    <property type="match status" value="1"/>
</dbReference>
<comment type="catalytic activity">
    <reaction evidence="1">
        <text>Endotype eliminative cleavage of L-alpha-rhamnopyranosyl-(1-&gt;4)-alpha-D-galactopyranosyluronic acid bonds of rhamnogalacturonan I domains in ramified hairy regions of pectin leaving L-rhamnopyranose at the reducing end and 4-deoxy-4,5-unsaturated D-galactopyranosyluronic acid at the non-reducing end.</text>
        <dbReference type="EC" id="4.2.2.23"/>
    </reaction>
</comment>
<dbReference type="InterPro" id="IPR029411">
    <property type="entry name" value="RG-lyase_III"/>
</dbReference>
<proteinExistence type="inferred from homology"/>
<dbReference type="SUPFAM" id="SSF49785">
    <property type="entry name" value="Galactose-binding domain-like"/>
    <property type="match status" value="1"/>
</dbReference>
<dbReference type="PANTHER" id="PTHR32018:SF6">
    <property type="entry name" value="RHAMNOGALACTURONAN ENDOLYASE"/>
    <property type="match status" value="1"/>
</dbReference>
<dbReference type="PANTHER" id="PTHR32018">
    <property type="entry name" value="RHAMNOGALACTURONATE LYASE FAMILY PROTEIN"/>
    <property type="match status" value="1"/>
</dbReference>
<evidence type="ECO:0000256" key="7">
    <source>
        <dbReference type="ARBA" id="ARBA00022525"/>
    </source>
</evidence>
<dbReference type="CDD" id="cd10316">
    <property type="entry name" value="RGL4_M"/>
    <property type="match status" value="1"/>
</dbReference>
<keyword evidence="10" id="KW-0934">Plastid</keyword>
<evidence type="ECO:0000256" key="11">
    <source>
        <dbReference type="ARBA" id="ARBA00022989"/>
    </source>
</evidence>
<evidence type="ECO:0000313" key="17">
    <source>
        <dbReference type="EMBL" id="KAB5530162.1"/>
    </source>
</evidence>
<feature type="domain" description="Rhamnogalacturonan lyase" evidence="16">
    <location>
        <begin position="372"/>
        <end position="444"/>
    </location>
</feature>
<evidence type="ECO:0000256" key="5">
    <source>
        <dbReference type="ARBA" id="ARBA00010418"/>
    </source>
</evidence>
<evidence type="ECO:0000256" key="3">
    <source>
        <dbReference type="ARBA" id="ARBA00004613"/>
    </source>
</evidence>
<dbReference type="SUPFAM" id="SSF74650">
    <property type="entry name" value="Galactose mutarotase-like"/>
    <property type="match status" value="1"/>
</dbReference>
<dbReference type="InterPro" id="IPR014718">
    <property type="entry name" value="GH-type_carb-bd"/>
</dbReference>
<keyword evidence="18" id="KW-1185">Reference proteome</keyword>
<keyword evidence="13" id="KW-0456">Lyase</keyword>
<dbReference type="GO" id="GO:0005975">
    <property type="term" value="P:carbohydrate metabolic process"/>
    <property type="evidence" value="ECO:0007669"/>
    <property type="project" value="InterPro"/>
</dbReference>
<evidence type="ECO:0000256" key="4">
    <source>
        <dbReference type="ARBA" id="ARBA00009596"/>
    </source>
</evidence>
<feature type="transmembrane region" description="Helical" evidence="14">
    <location>
        <begin position="908"/>
        <end position="930"/>
    </location>
</feature>
<name>A0A5N5KIH4_9ROSI</name>
<dbReference type="InterPro" id="IPR011013">
    <property type="entry name" value="Gal_mutarotase_sf_dom"/>
</dbReference>
<evidence type="ECO:0000256" key="2">
    <source>
        <dbReference type="ARBA" id="ARBA00004478"/>
    </source>
</evidence>
<dbReference type="EC" id="4.2.2.23" evidence="6"/>
<dbReference type="Pfam" id="PF16166">
    <property type="entry name" value="TIC20"/>
    <property type="match status" value="1"/>
</dbReference>
<keyword evidence="12 14" id="KW-0472">Membrane</keyword>
<dbReference type="GO" id="GO:0102210">
    <property type="term" value="F:rhamnogalacturonan endolyase activity"/>
    <property type="evidence" value="ECO:0007669"/>
    <property type="project" value="UniProtKB-EC"/>
</dbReference>
<comment type="subcellular location">
    <subcellularLocation>
        <location evidence="2">Plastid</location>
        <location evidence="2">Chloroplast inner membrane</location>
        <topology evidence="2">Multi-pass membrane protein</topology>
    </subcellularLocation>
    <subcellularLocation>
        <location evidence="3">Secreted</location>
    </subcellularLocation>
</comment>
<evidence type="ECO:0000256" key="6">
    <source>
        <dbReference type="ARBA" id="ARBA00012437"/>
    </source>
</evidence>
<comment type="similarity">
    <text evidence="5">Belongs to the polysaccharide lyase 4 family.</text>
</comment>
<comment type="caution">
    <text evidence="17">The sequence shown here is derived from an EMBL/GenBank/DDBJ whole genome shotgun (WGS) entry which is preliminary data.</text>
</comment>
<dbReference type="InterPro" id="IPR013784">
    <property type="entry name" value="Carb-bd-like_fold"/>
</dbReference>
<evidence type="ECO:0000313" key="18">
    <source>
        <dbReference type="Proteomes" id="UP000326939"/>
    </source>
</evidence>
<dbReference type="Gene3D" id="2.70.98.10">
    <property type="match status" value="1"/>
</dbReference>
<dbReference type="SUPFAM" id="SSF49452">
    <property type="entry name" value="Starch-binding domain-like"/>
    <property type="match status" value="1"/>
</dbReference>
<dbReference type="Gene3D" id="2.60.40.1120">
    <property type="entry name" value="Carboxypeptidase-like, regulatory domain"/>
    <property type="match status" value="1"/>
</dbReference>
<evidence type="ECO:0000259" key="16">
    <source>
        <dbReference type="Pfam" id="PF14686"/>
    </source>
</evidence>
<feature type="domain" description="Rhamnogalacturonan lyase" evidence="15">
    <location>
        <begin position="458"/>
        <end position="614"/>
    </location>
</feature>
<dbReference type="PROSITE" id="PS51257">
    <property type="entry name" value="PROKAR_LIPOPROTEIN"/>
    <property type="match status" value="1"/>
</dbReference>
<evidence type="ECO:0000256" key="10">
    <source>
        <dbReference type="ARBA" id="ARBA00022780"/>
    </source>
</evidence>
<evidence type="ECO:0000256" key="1">
    <source>
        <dbReference type="ARBA" id="ARBA00001324"/>
    </source>
</evidence>
<dbReference type="GO" id="GO:0005576">
    <property type="term" value="C:extracellular region"/>
    <property type="evidence" value="ECO:0007669"/>
    <property type="project" value="UniProtKB-SubCell"/>
</dbReference>
<dbReference type="Pfam" id="PF06045">
    <property type="entry name" value="Rhamnogal_lyase"/>
    <property type="match status" value="1"/>
</dbReference>
<keyword evidence="11 14" id="KW-1133">Transmembrane helix</keyword>
<evidence type="ECO:0000256" key="12">
    <source>
        <dbReference type="ARBA" id="ARBA00023136"/>
    </source>
</evidence>